<organism evidence="1 2">
    <name type="scientific">Dryococelus australis</name>
    <dbReference type="NCBI Taxonomy" id="614101"/>
    <lineage>
        <taxon>Eukaryota</taxon>
        <taxon>Metazoa</taxon>
        <taxon>Ecdysozoa</taxon>
        <taxon>Arthropoda</taxon>
        <taxon>Hexapoda</taxon>
        <taxon>Insecta</taxon>
        <taxon>Pterygota</taxon>
        <taxon>Neoptera</taxon>
        <taxon>Polyneoptera</taxon>
        <taxon>Phasmatodea</taxon>
        <taxon>Verophasmatodea</taxon>
        <taxon>Anareolatae</taxon>
        <taxon>Phasmatidae</taxon>
        <taxon>Eurycanthinae</taxon>
        <taxon>Dryococelus</taxon>
    </lineage>
</organism>
<dbReference type="PANTHER" id="PTHR10773:SF19">
    <property type="match status" value="1"/>
</dbReference>
<dbReference type="PANTHER" id="PTHR10773">
    <property type="entry name" value="DNA-DIRECTED RNA POLYMERASES I, II, AND III SUBUNIT RPABC2"/>
    <property type="match status" value="1"/>
</dbReference>
<comment type="caution">
    <text evidence="1">The sequence shown here is derived from an EMBL/GenBank/DDBJ whole genome shotgun (WGS) entry which is preliminary data.</text>
</comment>
<evidence type="ECO:0000313" key="2">
    <source>
        <dbReference type="Proteomes" id="UP001159363"/>
    </source>
</evidence>
<accession>A0ABQ9HQ04</accession>
<reference evidence="1 2" key="1">
    <citation type="submission" date="2023-02" db="EMBL/GenBank/DDBJ databases">
        <title>LHISI_Scaffold_Assembly.</title>
        <authorList>
            <person name="Stuart O.P."/>
            <person name="Cleave R."/>
            <person name="Magrath M.J.L."/>
            <person name="Mikheyev A.S."/>
        </authorList>
    </citation>
    <scope>NUCLEOTIDE SEQUENCE [LARGE SCALE GENOMIC DNA]</scope>
    <source>
        <strain evidence="1">Daus_M_001</strain>
        <tissue evidence="1">Leg muscle</tissue>
    </source>
</reference>
<evidence type="ECO:0000313" key="1">
    <source>
        <dbReference type="EMBL" id="KAJ8886422.1"/>
    </source>
</evidence>
<protein>
    <submittedName>
        <fullName evidence="1">Uncharacterized protein</fullName>
    </submittedName>
</protein>
<keyword evidence="2" id="KW-1185">Reference proteome</keyword>
<dbReference type="EMBL" id="JARBHB010000004">
    <property type="protein sequence ID" value="KAJ8886422.1"/>
    <property type="molecule type" value="Genomic_DNA"/>
</dbReference>
<name>A0ABQ9HQ04_9NEOP</name>
<sequence length="411" mass="47868">MVEVVKKKLRLSSHEIGPDSKCQCHLCFEDIPQQDIEHIAKEFNALTSVDEQNAYLCVLLTVYHLQQHKPRNPEENASFHDNVYFYQVRIQDEGGNKDIVVWYKALISNTKDVTDGVVNHISSSEGWQSHYSRKESERVYLPDTLNINKIDTCIAFDKYQVDVTALQQTFSDTLLPSDEKNTIEKHMETAQVANKIRKRNTQVFYEREQSARKESMKSEKHKAIASDFQKNLPMPILTTNDLHYQLQLLLYSINIHTLATGNSLFYRCQQMEGRKCSDEVTSFLHHFIFNFLVPRVKDLECFCDEYAGQNKKLDSINLTFPVFSHTYLERDRNMALINQKYPAELPEYWVVVFESAHMKPLLYYIVNVDTTVYKKLPDCDKTSYQKFFFSGASSSSVRVQNHMWGNCSHGY</sequence>
<proteinExistence type="predicted"/>
<gene>
    <name evidence="1" type="ORF">PR048_012633</name>
</gene>
<dbReference type="Proteomes" id="UP001159363">
    <property type="component" value="Chromosome X"/>
</dbReference>